<dbReference type="NCBIfam" id="TIGR01218">
    <property type="entry name" value="Gpos_tandem_5TM"/>
    <property type="match status" value="1"/>
</dbReference>
<keyword evidence="1" id="KW-0812">Transmembrane</keyword>
<feature type="transmembrane region" description="Helical" evidence="1">
    <location>
        <begin position="73"/>
        <end position="93"/>
    </location>
</feature>
<feature type="transmembrane region" description="Helical" evidence="1">
    <location>
        <begin position="158"/>
        <end position="177"/>
    </location>
</feature>
<proteinExistence type="predicted"/>
<dbReference type="EMBL" id="RBZP01000025">
    <property type="protein sequence ID" value="RKQ29274.1"/>
    <property type="molecule type" value="Genomic_DNA"/>
</dbReference>
<sequence>MEDCKIQFINKKMRYKLLTLNNESYILDVDRSPWYALFPFACWIVPHTVYQVDDRQTLEQINTPKVKQTKTGYYSLLGAGISVFLANLLRPVMDYLNISSSATTNMLIVLFFICIVLFFRYYISGINRKNLYKIVNLEELKTRRLQIRPNSLKNFTGFILYYLFVLGFLVLSIVGFIELGNMVILLGVMMCTLFLSIGNSATMMEGTSKAKFK</sequence>
<protein>
    <submittedName>
        <fullName evidence="2">DUF443 family protein</fullName>
    </submittedName>
</protein>
<feature type="transmembrane region" description="Helical" evidence="1">
    <location>
        <begin position="105"/>
        <end position="123"/>
    </location>
</feature>
<dbReference type="AlphaFoldDB" id="A0A494ZWN5"/>
<evidence type="ECO:0000256" key="1">
    <source>
        <dbReference type="SAM" id="Phobius"/>
    </source>
</evidence>
<dbReference type="InterPro" id="IPR005915">
    <property type="entry name" value="Tandem_5TM"/>
</dbReference>
<feature type="transmembrane region" description="Helical" evidence="1">
    <location>
        <begin position="183"/>
        <end position="204"/>
    </location>
</feature>
<accession>A0A494ZWN5</accession>
<dbReference type="Pfam" id="PF04276">
    <property type="entry name" value="DUF443"/>
    <property type="match status" value="1"/>
</dbReference>
<name>A0A494ZWN5_9BACI</name>
<dbReference type="OrthoDB" id="2719213at2"/>
<evidence type="ECO:0000313" key="2">
    <source>
        <dbReference type="EMBL" id="RKQ29274.1"/>
    </source>
</evidence>
<reference evidence="2 3" key="1">
    <citation type="journal article" date="2016" name="Int. J. Syst. Evol. Microbiol.">
        <title>Oceanobacillus halophilus sp. nov., a novel moderately halophilic bacterium from a hypersaline lake.</title>
        <authorList>
            <person name="Amoozegar M.A."/>
            <person name="Bagheri M."/>
            <person name="Makhdoumi A."/>
            <person name="Nikou M.M."/>
            <person name="Fazeli S.A.S."/>
            <person name="Schumann P."/>
            <person name="Sproer C."/>
            <person name="Sanchez-Porro C."/>
            <person name="Ventosa A."/>
        </authorList>
    </citation>
    <scope>NUCLEOTIDE SEQUENCE [LARGE SCALE GENOMIC DNA]</scope>
    <source>
        <strain evidence="2 3">DSM 23996</strain>
    </source>
</reference>
<organism evidence="2 3">
    <name type="scientific">Oceanobacillus halophilus</name>
    <dbReference type="NCBI Taxonomy" id="930130"/>
    <lineage>
        <taxon>Bacteria</taxon>
        <taxon>Bacillati</taxon>
        <taxon>Bacillota</taxon>
        <taxon>Bacilli</taxon>
        <taxon>Bacillales</taxon>
        <taxon>Bacillaceae</taxon>
        <taxon>Oceanobacillus</taxon>
    </lineage>
</organism>
<gene>
    <name evidence="2" type="ORF">D8M06_18010</name>
</gene>
<comment type="caution">
    <text evidence="2">The sequence shown here is derived from an EMBL/GenBank/DDBJ whole genome shotgun (WGS) entry which is preliminary data.</text>
</comment>
<keyword evidence="1" id="KW-1133">Transmembrane helix</keyword>
<dbReference type="RefSeq" id="WP_121205976.1">
    <property type="nucleotide sequence ID" value="NZ_RBZP01000025.1"/>
</dbReference>
<evidence type="ECO:0000313" key="3">
    <source>
        <dbReference type="Proteomes" id="UP000269301"/>
    </source>
</evidence>
<keyword evidence="1" id="KW-0472">Membrane</keyword>
<dbReference type="Proteomes" id="UP000269301">
    <property type="component" value="Unassembled WGS sequence"/>
</dbReference>
<keyword evidence="3" id="KW-1185">Reference proteome</keyword>